<dbReference type="CDD" id="cd01335">
    <property type="entry name" value="Radical_SAM"/>
    <property type="match status" value="1"/>
</dbReference>
<keyword evidence="1" id="KW-0949">S-adenosyl-L-methionine</keyword>
<feature type="domain" description="Radical SAM core" evidence="5">
    <location>
        <begin position="124"/>
        <end position="244"/>
    </location>
</feature>
<dbReference type="PANTHER" id="PTHR11228:SF7">
    <property type="entry name" value="PQQA PEPTIDE CYCLASE"/>
    <property type="match status" value="1"/>
</dbReference>
<evidence type="ECO:0000256" key="4">
    <source>
        <dbReference type="ARBA" id="ARBA00023014"/>
    </source>
</evidence>
<dbReference type="InterPro" id="IPR058240">
    <property type="entry name" value="rSAM_sf"/>
</dbReference>
<dbReference type="AlphaFoldDB" id="A0A9D1HVW3"/>
<dbReference type="Gene3D" id="3.20.20.70">
    <property type="entry name" value="Aldolase class I"/>
    <property type="match status" value="1"/>
</dbReference>
<keyword evidence="4" id="KW-0411">Iron-sulfur</keyword>
<reference evidence="6" key="2">
    <citation type="journal article" date="2021" name="PeerJ">
        <title>Extensive microbial diversity within the chicken gut microbiome revealed by metagenomics and culture.</title>
        <authorList>
            <person name="Gilroy R."/>
            <person name="Ravi A."/>
            <person name="Getino M."/>
            <person name="Pursley I."/>
            <person name="Horton D.L."/>
            <person name="Alikhan N.F."/>
            <person name="Baker D."/>
            <person name="Gharbi K."/>
            <person name="Hall N."/>
            <person name="Watson M."/>
            <person name="Adriaenssens E.M."/>
            <person name="Foster-Nyarko E."/>
            <person name="Jarju S."/>
            <person name="Secka A."/>
            <person name="Antonio M."/>
            <person name="Oren A."/>
            <person name="Chaudhuri R.R."/>
            <person name="La Ragione R."/>
            <person name="Hildebrand F."/>
            <person name="Pallen M.J."/>
        </authorList>
    </citation>
    <scope>NUCLEOTIDE SEQUENCE</scope>
    <source>
        <strain evidence="6">CHK197-8231</strain>
    </source>
</reference>
<dbReference type="Pfam" id="PF04055">
    <property type="entry name" value="Radical_SAM"/>
    <property type="match status" value="1"/>
</dbReference>
<evidence type="ECO:0000256" key="3">
    <source>
        <dbReference type="ARBA" id="ARBA00023004"/>
    </source>
</evidence>
<evidence type="ECO:0000256" key="2">
    <source>
        <dbReference type="ARBA" id="ARBA00022723"/>
    </source>
</evidence>
<sequence>MRNVIFGTGKFASEVAKKLESYNINIDAFVNNKTNLPTDVYNNKPVINIDNLDFTNSDFNIIVAKKPMFMGSAIEYLKNKNFRNAFLIKEEIFFNNIRDIEDLKNYLLPVDFSDKAILNYLETNIVDNCNLNCKGCAHFSNICKPYFVTPEDLAKDLYIISNYFHLLCFRLLGGEPLIHPKLDEIVKVARAMLPKTELVLVTNGVLIPKINQEMIDSLRDSNVIISISLYKPTEKLLPKILERLNKENIKYFINDDYFKKPEVITQFHTRLSTEKNNEGAQVSQNCGGRFCRFLRNGKISKCYYPLLIDNLNDLFNTYFIISDDDFIVLSEITNGWEAIEQLNNSIPFCDYCRSKEQNFEWERANKDVAKLDDYVLKLKKK</sequence>
<name>A0A9D1HVW3_9BACT</name>
<accession>A0A9D1HVW3</accession>
<dbReference type="PANTHER" id="PTHR11228">
    <property type="entry name" value="RADICAL SAM DOMAIN PROTEIN"/>
    <property type="match status" value="1"/>
</dbReference>
<organism evidence="6 7">
    <name type="scientific">Candidatus Fimihabitans intestinipullorum</name>
    <dbReference type="NCBI Taxonomy" id="2840820"/>
    <lineage>
        <taxon>Bacteria</taxon>
        <taxon>Bacillati</taxon>
        <taxon>Mycoplasmatota</taxon>
        <taxon>Mycoplasmatota incertae sedis</taxon>
        <taxon>Candidatus Fimihabitans</taxon>
    </lineage>
</organism>
<evidence type="ECO:0000313" key="6">
    <source>
        <dbReference type="EMBL" id="HIU22593.1"/>
    </source>
</evidence>
<dbReference type="SFLD" id="SFLDS00029">
    <property type="entry name" value="Radical_SAM"/>
    <property type="match status" value="1"/>
</dbReference>
<dbReference type="SUPFAM" id="SSF102114">
    <property type="entry name" value="Radical SAM enzymes"/>
    <property type="match status" value="1"/>
</dbReference>
<keyword evidence="2" id="KW-0479">Metal-binding</keyword>
<dbReference type="SFLD" id="SFLDG01067">
    <property type="entry name" value="SPASM/twitch_domain_containing"/>
    <property type="match status" value="1"/>
</dbReference>
<evidence type="ECO:0000259" key="5">
    <source>
        <dbReference type="Pfam" id="PF04055"/>
    </source>
</evidence>
<gene>
    <name evidence="6" type="ORF">IAD49_03320</name>
</gene>
<keyword evidence="3" id="KW-0408">Iron</keyword>
<dbReference type="EMBL" id="DVML01000020">
    <property type="protein sequence ID" value="HIU22593.1"/>
    <property type="molecule type" value="Genomic_DNA"/>
</dbReference>
<comment type="caution">
    <text evidence="6">The sequence shown here is derived from an EMBL/GenBank/DDBJ whole genome shotgun (WGS) entry which is preliminary data.</text>
</comment>
<dbReference type="GO" id="GO:0003824">
    <property type="term" value="F:catalytic activity"/>
    <property type="evidence" value="ECO:0007669"/>
    <property type="project" value="InterPro"/>
</dbReference>
<dbReference type="GO" id="GO:0046872">
    <property type="term" value="F:metal ion binding"/>
    <property type="evidence" value="ECO:0007669"/>
    <property type="project" value="UniProtKB-KW"/>
</dbReference>
<dbReference type="InterPro" id="IPR050377">
    <property type="entry name" value="Radical_SAM_PqqE_MftC-like"/>
</dbReference>
<dbReference type="InterPro" id="IPR007197">
    <property type="entry name" value="rSAM"/>
</dbReference>
<evidence type="ECO:0000313" key="7">
    <source>
        <dbReference type="Proteomes" id="UP000824087"/>
    </source>
</evidence>
<dbReference type="Proteomes" id="UP000824087">
    <property type="component" value="Unassembled WGS sequence"/>
</dbReference>
<evidence type="ECO:0000256" key="1">
    <source>
        <dbReference type="ARBA" id="ARBA00022691"/>
    </source>
</evidence>
<dbReference type="GO" id="GO:0051536">
    <property type="term" value="F:iron-sulfur cluster binding"/>
    <property type="evidence" value="ECO:0007669"/>
    <property type="project" value="UniProtKB-KW"/>
</dbReference>
<proteinExistence type="predicted"/>
<dbReference type="InterPro" id="IPR013785">
    <property type="entry name" value="Aldolase_TIM"/>
</dbReference>
<reference evidence="6" key="1">
    <citation type="submission" date="2020-10" db="EMBL/GenBank/DDBJ databases">
        <authorList>
            <person name="Gilroy R."/>
        </authorList>
    </citation>
    <scope>NUCLEOTIDE SEQUENCE</scope>
    <source>
        <strain evidence="6">CHK197-8231</strain>
    </source>
</reference>
<protein>
    <submittedName>
        <fullName evidence="6">Radical SAM protein</fullName>
    </submittedName>
</protein>